<evidence type="ECO:0000313" key="3">
    <source>
        <dbReference type="EMBL" id="MPC32061.1"/>
    </source>
</evidence>
<reference evidence="3 4" key="1">
    <citation type="submission" date="2019-05" db="EMBL/GenBank/DDBJ databases">
        <title>Another draft genome of Portunus trituberculatus and its Hox gene families provides insights of decapod evolution.</title>
        <authorList>
            <person name="Jeong J.-H."/>
            <person name="Song I."/>
            <person name="Kim S."/>
            <person name="Choi T."/>
            <person name="Kim D."/>
            <person name="Ryu S."/>
            <person name="Kim W."/>
        </authorList>
    </citation>
    <scope>NUCLEOTIDE SEQUENCE [LARGE SCALE GENOMIC DNA]</scope>
    <source>
        <tissue evidence="3">Muscle</tissue>
    </source>
</reference>
<evidence type="ECO:0000313" key="4">
    <source>
        <dbReference type="Proteomes" id="UP000324222"/>
    </source>
</evidence>
<accession>A0A5B7ED37</accession>
<keyword evidence="3" id="KW-0695">RNA-directed DNA polymerase</keyword>
<organism evidence="3 4">
    <name type="scientific">Portunus trituberculatus</name>
    <name type="common">Swimming crab</name>
    <name type="synonym">Neptunus trituberculatus</name>
    <dbReference type="NCBI Taxonomy" id="210409"/>
    <lineage>
        <taxon>Eukaryota</taxon>
        <taxon>Metazoa</taxon>
        <taxon>Ecdysozoa</taxon>
        <taxon>Arthropoda</taxon>
        <taxon>Crustacea</taxon>
        <taxon>Multicrustacea</taxon>
        <taxon>Malacostraca</taxon>
        <taxon>Eumalacostraca</taxon>
        <taxon>Eucarida</taxon>
        <taxon>Decapoda</taxon>
        <taxon>Pleocyemata</taxon>
        <taxon>Brachyura</taxon>
        <taxon>Eubrachyura</taxon>
        <taxon>Portunoidea</taxon>
        <taxon>Portunidae</taxon>
        <taxon>Portuninae</taxon>
        <taxon>Portunus</taxon>
    </lineage>
</organism>
<keyword evidence="4" id="KW-1185">Reference proteome</keyword>
<dbReference type="GO" id="GO:0003964">
    <property type="term" value="F:RNA-directed DNA polymerase activity"/>
    <property type="evidence" value="ECO:0007669"/>
    <property type="project" value="UniProtKB-KW"/>
</dbReference>
<dbReference type="EMBL" id="VSRR010002554">
    <property type="protein sequence ID" value="MPC32061.1"/>
    <property type="molecule type" value="Genomic_DNA"/>
</dbReference>
<feature type="compositionally biased region" description="Basic and acidic residues" evidence="1">
    <location>
        <begin position="131"/>
        <end position="141"/>
    </location>
</feature>
<gene>
    <name evidence="3" type="primary">pol_22</name>
    <name evidence="3" type="ORF">E2C01_025363</name>
</gene>
<dbReference type="InterPro" id="IPR000477">
    <property type="entry name" value="RT_dom"/>
</dbReference>
<feature type="region of interest" description="Disordered" evidence="1">
    <location>
        <begin position="131"/>
        <end position="158"/>
    </location>
</feature>
<proteinExistence type="predicted"/>
<dbReference type="PANTHER" id="PTHR33332">
    <property type="entry name" value="REVERSE TRANSCRIPTASE DOMAIN-CONTAINING PROTEIN"/>
    <property type="match status" value="1"/>
</dbReference>
<dbReference type="Proteomes" id="UP000324222">
    <property type="component" value="Unassembled WGS sequence"/>
</dbReference>
<feature type="domain" description="Reverse transcriptase" evidence="2">
    <location>
        <begin position="32"/>
        <end position="117"/>
    </location>
</feature>
<sequence length="309" mass="34210">MGLRTKATLRGKLCSDQGKSAADLHLLLTSELSGALEQGRTTAVVALDIEETFDHVWHSALVTKLLAAGIDGELLPLLQVYLKDRHLRVTVGGRESEMQPIQAGVPQGSCFSPSALEHLHKLFFAPHPQYKDVHERPHSDPEPQPGGDVCRHGSAQHKPETHYRLGQHVVGEICTTQLLHVTRSSVPLNLDFNGRTLAPQDEMEELGVTYDCRLTFKSRIERLVREASGKLASLRRMSWLLDNRGLEVLYKAQIRSSLEYACLAWGGAAQEAPCSPRQGTRAELGMSHDCNLNNSVGTWRDSPLCLRCK</sequence>
<keyword evidence="3" id="KW-0548">Nucleotidyltransferase</keyword>
<evidence type="ECO:0000256" key="1">
    <source>
        <dbReference type="SAM" id="MobiDB-lite"/>
    </source>
</evidence>
<evidence type="ECO:0000259" key="2">
    <source>
        <dbReference type="Pfam" id="PF00078"/>
    </source>
</evidence>
<dbReference type="AlphaFoldDB" id="A0A5B7ED37"/>
<dbReference type="Pfam" id="PF00078">
    <property type="entry name" value="RVT_1"/>
    <property type="match status" value="1"/>
</dbReference>
<keyword evidence="3" id="KW-0808">Transferase</keyword>
<dbReference type="OrthoDB" id="412981at2759"/>
<comment type="caution">
    <text evidence="3">The sequence shown here is derived from an EMBL/GenBank/DDBJ whole genome shotgun (WGS) entry which is preliminary data.</text>
</comment>
<name>A0A5B7ED37_PORTR</name>
<protein>
    <submittedName>
        <fullName evidence="3">RNA-directed DNA polymerase from mobile element jockey</fullName>
    </submittedName>
</protein>